<dbReference type="GO" id="GO:0042597">
    <property type="term" value="C:periplasmic space"/>
    <property type="evidence" value="ECO:0007669"/>
    <property type="project" value="UniProtKB-SubCell"/>
</dbReference>
<feature type="chain" id="PRO_5040744168" description="Thiol:disulfide interchange protein" evidence="9">
    <location>
        <begin position="27"/>
        <end position="216"/>
    </location>
</feature>
<evidence type="ECO:0000256" key="5">
    <source>
        <dbReference type="ARBA" id="ARBA00023157"/>
    </source>
</evidence>
<evidence type="ECO:0000256" key="3">
    <source>
        <dbReference type="ARBA" id="ARBA00022729"/>
    </source>
</evidence>
<organism evidence="11 12">
    <name type="scientific">Variovorax terrae</name>
    <dbReference type="NCBI Taxonomy" id="2923278"/>
    <lineage>
        <taxon>Bacteria</taxon>
        <taxon>Pseudomonadati</taxon>
        <taxon>Pseudomonadota</taxon>
        <taxon>Betaproteobacteria</taxon>
        <taxon>Burkholderiales</taxon>
        <taxon>Comamonadaceae</taxon>
        <taxon>Variovorax</taxon>
    </lineage>
</organism>
<dbReference type="EMBL" id="JALGBI010000003">
    <property type="protein sequence ID" value="MCJ0766038.1"/>
    <property type="molecule type" value="Genomic_DNA"/>
</dbReference>
<comment type="caution">
    <text evidence="11">The sequence shown here is derived from an EMBL/GenBank/DDBJ whole genome shotgun (WGS) entry which is preliminary data.</text>
</comment>
<evidence type="ECO:0000256" key="6">
    <source>
        <dbReference type="ARBA" id="ARBA00023284"/>
    </source>
</evidence>
<evidence type="ECO:0000256" key="7">
    <source>
        <dbReference type="PIRNR" id="PIRNR001488"/>
    </source>
</evidence>
<dbReference type="InterPro" id="IPR050824">
    <property type="entry name" value="Thiol_disulfide_DsbA"/>
</dbReference>
<feature type="signal peptide" evidence="9">
    <location>
        <begin position="1"/>
        <end position="26"/>
    </location>
</feature>
<comment type="similarity">
    <text evidence="2">Belongs to the thioredoxin family. DsbA subfamily.</text>
</comment>
<dbReference type="Pfam" id="PF01323">
    <property type="entry name" value="DSBA"/>
    <property type="match status" value="1"/>
</dbReference>
<dbReference type="InterPro" id="IPR023205">
    <property type="entry name" value="DsbA/DsbL"/>
</dbReference>
<feature type="domain" description="Thioredoxin" evidence="10">
    <location>
        <begin position="10"/>
        <end position="172"/>
    </location>
</feature>
<dbReference type="InterPro" id="IPR001853">
    <property type="entry name" value="DSBA-like_thioredoxin_dom"/>
</dbReference>
<keyword evidence="12" id="KW-1185">Reference proteome</keyword>
<dbReference type="PROSITE" id="PS51352">
    <property type="entry name" value="THIOREDOXIN_2"/>
    <property type="match status" value="1"/>
</dbReference>
<dbReference type="InterPro" id="IPR013766">
    <property type="entry name" value="Thioredoxin_domain"/>
</dbReference>
<keyword evidence="6" id="KW-0676">Redox-active center</keyword>
<dbReference type="Gene3D" id="3.40.30.10">
    <property type="entry name" value="Glutaredoxin"/>
    <property type="match status" value="1"/>
</dbReference>
<feature type="disulfide bond" description="Redox-active" evidence="8">
    <location>
        <begin position="63"/>
        <end position="66"/>
    </location>
</feature>
<dbReference type="PANTHER" id="PTHR35891">
    <property type="entry name" value="THIOL:DISULFIDE INTERCHANGE PROTEIN DSBA"/>
    <property type="match status" value="1"/>
</dbReference>
<proteinExistence type="inferred from homology"/>
<keyword evidence="3 9" id="KW-0732">Signal</keyword>
<name>A0A9X2APQ6_9BURK</name>
<dbReference type="InterPro" id="IPR036249">
    <property type="entry name" value="Thioredoxin-like_sf"/>
</dbReference>
<evidence type="ECO:0000256" key="1">
    <source>
        <dbReference type="ARBA" id="ARBA00004418"/>
    </source>
</evidence>
<evidence type="ECO:0000313" key="11">
    <source>
        <dbReference type="EMBL" id="MCJ0766038.1"/>
    </source>
</evidence>
<dbReference type="PANTHER" id="PTHR35891:SF3">
    <property type="entry name" value="THIOL:DISULFIDE INTERCHANGE PROTEIN DSBL"/>
    <property type="match status" value="1"/>
</dbReference>
<dbReference type="AlphaFoldDB" id="A0A9X2APQ6"/>
<comment type="subcellular location">
    <subcellularLocation>
        <location evidence="1 7">Periplasm</location>
    </subcellularLocation>
</comment>
<sequence length="216" mass="23993">MKRREFSWAAASALAASTLALPAAHAQGKKPAEGTDYVALDKRVPVEAPQGKVEVIEFFWYSCPHCNAFEPKLEAWVKSIPKDVSFKRVPVAFRDDFVPQQRLFYALEALGKVDELQAKVFYAIHVERQPLTTQEPIANWVAKQGVDKAKFLELFNSFSVTTKARRATQLQDAYKVQGVPALGIAGRFYTDGSLAGNMERALQVTDFLIGEARKGA</sequence>
<evidence type="ECO:0000259" key="10">
    <source>
        <dbReference type="PROSITE" id="PS51352"/>
    </source>
</evidence>
<dbReference type="Proteomes" id="UP001139447">
    <property type="component" value="Unassembled WGS sequence"/>
</dbReference>
<evidence type="ECO:0000256" key="4">
    <source>
        <dbReference type="ARBA" id="ARBA00022764"/>
    </source>
</evidence>
<dbReference type="GO" id="GO:0016491">
    <property type="term" value="F:oxidoreductase activity"/>
    <property type="evidence" value="ECO:0007669"/>
    <property type="project" value="InterPro"/>
</dbReference>
<evidence type="ECO:0000256" key="2">
    <source>
        <dbReference type="ARBA" id="ARBA00005791"/>
    </source>
</evidence>
<evidence type="ECO:0000256" key="9">
    <source>
        <dbReference type="SAM" id="SignalP"/>
    </source>
</evidence>
<dbReference type="PIRSF" id="PIRSF001488">
    <property type="entry name" value="Tdi_protein"/>
    <property type="match status" value="1"/>
</dbReference>
<evidence type="ECO:0000313" key="12">
    <source>
        <dbReference type="Proteomes" id="UP001139447"/>
    </source>
</evidence>
<accession>A0A9X2APQ6</accession>
<dbReference type="CDD" id="cd03019">
    <property type="entry name" value="DsbA_DsbA"/>
    <property type="match status" value="1"/>
</dbReference>
<keyword evidence="5 7" id="KW-1015">Disulfide bond</keyword>
<keyword evidence="4 7" id="KW-0574">Periplasm</keyword>
<dbReference type="RefSeq" id="WP_243309613.1">
    <property type="nucleotide sequence ID" value="NZ_JALGBI010000003.1"/>
</dbReference>
<protein>
    <recommendedName>
        <fullName evidence="7">Thiol:disulfide interchange protein</fullName>
    </recommendedName>
</protein>
<evidence type="ECO:0000256" key="8">
    <source>
        <dbReference type="PIRSR" id="PIRSR001488-1"/>
    </source>
</evidence>
<gene>
    <name evidence="11" type="ORF">MMF98_22720</name>
</gene>
<reference evidence="11" key="1">
    <citation type="submission" date="2022-03" db="EMBL/GenBank/DDBJ databases">
        <authorList>
            <person name="Woo C.Y."/>
        </authorList>
    </citation>
    <scope>NUCLEOTIDE SEQUENCE</scope>
    <source>
        <strain evidence="11">CYS-02</strain>
    </source>
</reference>
<dbReference type="SUPFAM" id="SSF52833">
    <property type="entry name" value="Thioredoxin-like"/>
    <property type="match status" value="1"/>
</dbReference>